<name>A0A367QZ43_NOSPU</name>
<evidence type="ECO:0000313" key="2">
    <source>
        <dbReference type="EMBL" id="RCJ29496.1"/>
    </source>
</evidence>
<dbReference type="InterPro" id="IPR011008">
    <property type="entry name" value="Dimeric_a/b-barrel"/>
</dbReference>
<comment type="caution">
    <text evidence="2">The sequence shown here is derived from an EMBL/GenBank/DDBJ whole genome shotgun (WGS) entry which is preliminary data.</text>
</comment>
<sequence>MIYELRIYQSVPGRLPALISRFQNHTIQIWEKHGIRQAGFWTTLIGESNQRLTYLLAWDSMAERQERWNAFLADPEWIAISKESEKDGPLVQNISNELLQPTAFSSVK</sequence>
<feature type="domain" description="NIPSNAP" evidence="1">
    <location>
        <begin position="3"/>
        <end position="105"/>
    </location>
</feature>
<dbReference type="Pfam" id="PF07978">
    <property type="entry name" value="NIPSNAP"/>
    <property type="match status" value="1"/>
</dbReference>
<dbReference type="InterPro" id="IPR012577">
    <property type="entry name" value="NIPSNAP"/>
</dbReference>
<organism evidence="2 3">
    <name type="scientific">Nostoc punctiforme NIES-2108</name>
    <dbReference type="NCBI Taxonomy" id="1356359"/>
    <lineage>
        <taxon>Bacteria</taxon>
        <taxon>Bacillati</taxon>
        <taxon>Cyanobacteriota</taxon>
        <taxon>Cyanophyceae</taxon>
        <taxon>Nostocales</taxon>
        <taxon>Nostocaceae</taxon>
        <taxon>Nostoc</taxon>
    </lineage>
</organism>
<dbReference type="SUPFAM" id="SSF54909">
    <property type="entry name" value="Dimeric alpha+beta barrel"/>
    <property type="match status" value="1"/>
</dbReference>
<dbReference type="EMBL" id="LXQE01000198">
    <property type="protein sequence ID" value="RCJ29496.1"/>
    <property type="molecule type" value="Genomic_DNA"/>
</dbReference>
<evidence type="ECO:0000313" key="3">
    <source>
        <dbReference type="Proteomes" id="UP000252085"/>
    </source>
</evidence>
<accession>A0A367QZ43</accession>
<proteinExistence type="predicted"/>
<gene>
    <name evidence="2" type="ORF">A6769_35675</name>
</gene>
<dbReference type="AlphaFoldDB" id="A0A367QZ43"/>
<dbReference type="Gene3D" id="3.30.70.100">
    <property type="match status" value="1"/>
</dbReference>
<dbReference type="Proteomes" id="UP000252085">
    <property type="component" value="Unassembled WGS sequence"/>
</dbReference>
<protein>
    <submittedName>
        <fullName evidence="2">NIPSNAP family containing protein</fullName>
    </submittedName>
</protein>
<evidence type="ECO:0000259" key="1">
    <source>
        <dbReference type="Pfam" id="PF07978"/>
    </source>
</evidence>
<reference evidence="3" key="1">
    <citation type="submission" date="2016-04" db="EMBL/GenBank/DDBJ databases">
        <authorList>
            <person name="Tabuchi Yagui T.R."/>
        </authorList>
    </citation>
    <scope>NUCLEOTIDE SEQUENCE [LARGE SCALE GENOMIC DNA]</scope>
</reference>